<keyword evidence="5 6" id="KW-0472">Membrane</keyword>
<dbReference type="InterPro" id="IPR036259">
    <property type="entry name" value="MFS_trans_sf"/>
</dbReference>
<proteinExistence type="inferred from homology"/>
<dbReference type="SUPFAM" id="SSF103473">
    <property type="entry name" value="MFS general substrate transporter"/>
    <property type="match status" value="1"/>
</dbReference>
<dbReference type="FunFam" id="1.20.1250.20:FF:000196">
    <property type="entry name" value="MFS toxin efflux pump (AflT)"/>
    <property type="match status" value="1"/>
</dbReference>
<evidence type="ECO:0000256" key="4">
    <source>
        <dbReference type="ARBA" id="ARBA00022989"/>
    </source>
</evidence>
<feature type="transmembrane region" description="Helical" evidence="6">
    <location>
        <begin position="115"/>
        <end position="136"/>
    </location>
</feature>
<feature type="transmembrane region" description="Helical" evidence="6">
    <location>
        <begin position="382"/>
        <end position="403"/>
    </location>
</feature>
<feature type="transmembrane region" description="Helical" evidence="6">
    <location>
        <begin position="60"/>
        <end position="78"/>
    </location>
</feature>
<evidence type="ECO:0000313" key="9">
    <source>
        <dbReference type="Proteomes" id="UP000541154"/>
    </source>
</evidence>
<feature type="transmembrane region" description="Helical" evidence="6">
    <location>
        <begin position="415"/>
        <end position="434"/>
    </location>
</feature>
<dbReference type="EMBL" id="SPNV01000255">
    <property type="protein sequence ID" value="KAF5857486.1"/>
    <property type="molecule type" value="Genomic_DNA"/>
</dbReference>
<keyword evidence="4 6" id="KW-1133">Transmembrane helix</keyword>
<keyword evidence="3 6" id="KW-0812">Transmembrane</keyword>
<feature type="transmembrane region" description="Helical" evidence="6">
    <location>
        <begin position="324"/>
        <end position="344"/>
    </location>
</feature>
<dbReference type="GO" id="GO:0022857">
    <property type="term" value="F:transmembrane transporter activity"/>
    <property type="evidence" value="ECO:0007669"/>
    <property type="project" value="InterPro"/>
</dbReference>
<sequence>MVTTKNNEDSANRDLYTHGFPLMALCIGLCLAVLLVALDNTILSAAIPRITDEFQSINSVGWYVSAYLLTTCAFQLNFGKLYTIFPMRPVFLFSVLVFEAGSAVCGAAPTSAVLILGRAIAGAGSAGIYSGALVMLAHSVPIEKTPTYTGLLMSMYGIAALIGPLLGGGFTDHISWRWCFFINLPVGALSVVFIFVFVKPLAHMATSRSWRNTLFKDLDIPGSATLLPGVVALLLALQWGGTDYAWSNGRIITLFILSAVLLISFAAVQRKKGDIATVPPRIILHRSVLSGCVFSFLLGGSFYTMVYFLPLWFQTIKEVSATKSGIMCIPLLLSMVVLTLLTGITITCRGCYVPFFYISAILSSIGAGLLTTLTMETSPAKWISYQVIYGAGIGTGFQLAIVASQDVLSLEDVPVGTALVTFFLTLGGSIFTSVGENVFMNKLISSIAQVAPEIDPLLVIHSGARDLRSSLPPGLLAFVQPIYSSALTMAWCVSTALSAASILGAIGIEWRKLKRPQMVGIA</sequence>
<dbReference type="Gene3D" id="1.20.1720.10">
    <property type="entry name" value="Multidrug resistance protein D"/>
    <property type="match status" value="1"/>
</dbReference>
<feature type="transmembrane region" description="Helical" evidence="6">
    <location>
        <begin position="288"/>
        <end position="312"/>
    </location>
</feature>
<dbReference type="InterPro" id="IPR001958">
    <property type="entry name" value="Tet-R_TetA/multi-R_MdtG-like"/>
</dbReference>
<dbReference type="Gene3D" id="1.20.1250.20">
    <property type="entry name" value="MFS general substrate transporter like domains"/>
    <property type="match status" value="1"/>
</dbReference>
<feature type="transmembrane region" description="Helical" evidence="6">
    <location>
        <begin position="20"/>
        <end position="48"/>
    </location>
</feature>
<feature type="domain" description="Major facilitator superfamily (MFS) profile" evidence="7">
    <location>
        <begin position="25"/>
        <end position="464"/>
    </location>
</feature>
<feature type="transmembrane region" description="Helical" evidence="6">
    <location>
        <begin position="148"/>
        <end position="169"/>
    </location>
</feature>
<dbReference type="CDD" id="cd17502">
    <property type="entry name" value="MFS_Azr1_MDR_like"/>
    <property type="match status" value="1"/>
</dbReference>
<feature type="transmembrane region" description="Helical" evidence="6">
    <location>
        <begin position="482"/>
        <end position="508"/>
    </location>
</feature>
<dbReference type="PRINTS" id="PR01035">
    <property type="entry name" value="TCRTETA"/>
</dbReference>
<comment type="caution">
    <text evidence="8">The sequence shown here is derived from an EMBL/GenBank/DDBJ whole genome shotgun (WGS) entry which is preliminary data.</text>
</comment>
<evidence type="ECO:0000256" key="2">
    <source>
        <dbReference type="ARBA" id="ARBA00007520"/>
    </source>
</evidence>
<evidence type="ECO:0000259" key="7">
    <source>
        <dbReference type="PROSITE" id="PS50850"/>
    </source>
</evidence>
<evidence type="ECO:0000313" key="8">
    <source>
        <dbReference type="EMBL" id="KAF5857486.1"/>
    </source>
</evidence>
<name>A0A8H5ZW90_PETAA</name>
<dbReference type="AlphaFoldDB" id="A0A8H5ZW90"/>
<organism evidence="8 9">
    <name type="scientific">Petromyces alliaceus</name>
    <name type="common">Aspergillus alliaceus</name>
    <dbReference type="NCBI Taxonomy" id="209559"/>
    <lineage>
        <taxon>Eukaryota</taxon>
        <taxon>Fungi</taxon>
        <taxon>Dikarya</taxon>
        <taxon>Ascomycota</taxon>
        <taxon>Pezizomycotina</taxon>
        <taxon>Eurotiomycetes</taxon>
        <taxon>Eurotiomycetidae</taxon>
        <taxon>Eurotiales</taxon>
        <taxon>Aspergillaceae</taxon>
        <taxon>Aspergillus</taxon>
        <taxon>Aspergillus subgen. Circumdati</taxon>
    </lineage>
</organism>
<keyword evidence="9" id="KW-1185">Reference proteome</keyword>
<gene>
    <name evidence="8" type="ORF">ETB97_005730</name>
</gene>
<protein>
    <recommendedName>
        <fullName evidence="7">Major facilitator superfamily (MFS) profile domain-containing protein</fullName>
    </recommendedName>
</protein>
<dbReference type="GO" id="GO:0005886">
    <property type="term" value="C:plasma membrane"/>
    <property type="evidence" value="ECO:0007669"/>
    <property type="project" value="TreeGrafter"/>
</dbReference>
<feature type="transmembrane region" description="Helical" evidence="6">
    <location>
        <begin position="90"/>
        <end position="109"/>
    </location>
</feature>
<evidence type="ECO:0000256" key="1">
    <source>
        <dbReference type="ARBA" id="ARBA00004141"/>
    </source>
</evidence>
<evidence type="ECO:0000256" key="3">
    <source>
        <dbReference type="ARBA" id="ARBA00022692"/>
    </source>
</evidence>
<dbReference type="InterPro" id="IPR020846">
    <property type="entry name" value="MFS_dom"/>
</dbReference>
<reference evidence="8 9" key="1">
    <citation type="submission" date="2019-04" db="EMBL/GenBank/DDBJ databases">
        <title>Aspergillus burnettii sp. nov., novel species from soil in southeast Queensland.</title>
        <authorList>
            <person name="Gilchrist C.L.M."/>
            <person name="Pitt J.I."/>
            <person name="Lange L."/>
            <person name="Lacey H.J."/>
            <person name="Vuong D."/>
            <person name="Midgley D.J."/>
            <person name="Greenfield P."/>
            <person name="Bradbury M."/>
            <person name="Lacey E."/>
            <person name="Busk P.K."/>
            <person name="Pilgaard B."/>
            <person name="Chooi Y.H."/>
            <person name="Piggott A.M."/>
        </authorList>
    </citation>
    <scope>NUCLEOTIDE SEQUENCE [LARGE SCALE GENOMIC DNA]</scope>
    <source>
        <strain evidence="8 9">FRR 5400</strain>
    </source>
</reference>
<dbReference type="PANTHER" id="PTHR23501">
    <property type="entry name" value="MAJOR FACILITATOR SUPERFAMILY"/>
    <property type="match status" value="1"/>
</dbReference>
<evidence type="ECO:0000256" key="6">
    <source>
        <dbReference type="SAM" id="Phobius"/>
    </source>
</evidence>
<feature type="transmembrane region" description="Helical" evidence="6">
    <location>
        <begin position="351"/>
        <end position="370"/>
    </location>
</feature>
<comment type="subcellular location">
    <subcellularLocation>
        <location evidence="1">Membrane</location>
        <topology evidence="1">Multi-pass membrane protein</topology>
    </subcellularLocation>
</comment>
<dbReference type="PANTHER" id="PTHR23501:SF199">
    <property type="entry name" value="MFS EFFLUX TRANSPORTER INPD-RELATED"/>
    <property type="match status" value="1"/>
</dbReference>
<dbReference type="PROSITE" id="PS50850">
    <property type="entry name" value="MFS"/>
    <property type="match status" value="1"/>
</dbReference>
<dbReference type="FunFam" id="1.20.1720.10:FF:000012">
    <property type="entry name" value="MFS toxin efflux pump (AflT)"/>
    <property type="match status" value="1"/>
</dbReference>
<dbReference type="Proteomes" id="UP000541154">
    <property type="component" value="Unassembled WGS sequence"/>
</dbReference>
<comment type="similarity">
    <text evidence="2">Belongs to the major facilitator superfamily. TCR/Tet family.</text>
</comment>
<accession>A0A8H5ZW90</accession>
<feature type="transmembrane region" description="Helical" evidence="6">
    <location>
        <begin position="251"/>
        <end position="268"/>
    </location>
</feature>
<feature type="transmembrane region" description="Helical" evidence="6">
    <location>
        <begin position="175"/>
        <end position="198"/>
    </location>
</feature>
<evidence type="ECO:0000256" key="5">
    <source>
        <dbReference type="ARBA" id="ARBA00023136"/>
    </source>
</evidence>
<dbReference type="InterPro" id="IPR011701">
    <property type="entry name" value="MFS"/>
</dbReference>
<dbReference type="Pfam" id="PF07690">
    <property type="entry name" value="MFS_1"/>
    <property type="match status" value="1"/>
</dbReference>